<dbReference type="AlphaFoldDB" id="A0A0A8XUN0"/>
<accession>A0A0A8XUN0</accession>
<reference evidence="1" key="2">
    <citation type="journal article" date="2015" name="Data Brief">
        <title>Shoot transcriptome of the giant reed, Arundo donax.</title>
        <authorList>
            <person name="Barrero R.A."/>
            <person name="Guerrero F.D."/>
            <person name="Moolhuijzen P."/>
            <person name="Goolsby J.A."/>
            <person name="Tidwell J."/>
            <person name="Bellgard S.E."/>
            <person name="Bellgard M.I."/>
        </authorList>
    </citation>
    <scope>NUCLEOTIDE SEQUENCE</scope>
    <source>
        <tissue evidence="1">Shoot tissue taken approximately 20 cm above the soil surface</tissue>
    </source>
</reference>
<evidence type="ECO:0000313" key="1">
    <source>
        <dbReference type="EMBL" id="JAD16385.1"/>
    </source>
</evidence>
<protein>
    <submittedName>
        <fullName evidence="1">Uncharacterized protein</fullName>
    </submittedName>
</protein>
<dbReference type="EMBL" id="GBRH01281510">
    <property type="protein sequence ID" value="JAD16385.1"/>
    <property type="molecule type" value="Transcribed_RNA"/>
</dbReference>
<organism evidence="1">
    <name type="scientific">Arundo donax</name>
    <name type="common">Giant reed</name>
    <name type="synonym">Donax arundinaceus</name>
    <dbReference type="NCBI Taxonomy" id="35708"/>
    <lineage>
        <taxon>Eukaryota</taxon>
        <taxon>Viridiplantae</taxon>
        <taxon>Streptophyta</taxon>
        <taxon>Embryophyta</taxon>
        <taxon>Tracheophyta</taxon>
        <taxon>Spermatophyta</taxon>
        <taxon>Magnoliopsida</taxon>
        <taxon>Liliopsida</taxon>
        <taxon>Poales</taxon>
        <taxon>Poaceae</taxon>
        <taxon>PACMAD clade</taxon>
        <taxon>Arundinoideae</taxon>
        <taxon>Arundineae</taxon>
        <taxon>Arundo</taxon>
    </lineage>
</organism>
<proteinExistence type="predicted"/>
<name>A0A0A8XUN0_ARUDO</name>
<sequence length="105" mass="11828">MVGVQLREGAGGDEVDDAAGVHRVAAQVNSSIPPSRSHASHRTHRRILFHVHTSPYACMHAQLHVLAMLTSLCFLPFCQEEQRLLTRCLHLQRSHKVGIFHDSWQ</sequence>
<reference evidence="1" key="1">
    <citation type="submission" date="2014-09" db="EMBL/GenBank/DDBJ databases">
        <authorList>
            <person name="Magalhaes I.L.F."/>
            <person name="Oliveira U."/>
            <person name="Santos F.R."/>
            <person name="Vidigal T.H.D.A."/>
            <person name="Brescovit A.D."/>
            <person name="Santos A.J."/>
        </authorList>
    </citation>
    <scope>NUCLEOTIDE SEQUENCE</scope>
    <source>
        <tissue evidence="1">Shoot tissue taken approximately 20 cm above the soil surface</tissue>
    </source>
</reference>